<proteinExistence type="predicted"/>
<protein>
    <recommendedName>
        <fullName evidence="1">Transcription regulator PadR N-terminal domain-containing protein</fullName>
    </recommendedName>
</protein>
<keyword evidence="3" id="KW-1185">Reference proteome</keyword>
<comment type="caution">
    <text evidence="2">The sequence shown here is derived from an EMBL/GenBank/DDBJ whole genome shotgun (WGS) entry which is preliminary data.</text>
</comment>
<dbReference type="InterPro" id="IPR005149">
    <property type="entry name" value="Tscrpt_reg_PadR_N"/>
</dbReference>
<feature type="domain" description="Transcription regulator PadR N-terminal" evidence="1">
    <location>
        <begin position="7"/>
        <end position="80"/>
    </location>
</feature>
<dbReference type="RefSeq" id="WP_345676739.1">
    <property type="nucleotide sequence ID" value="NZ_BAABHS010000012.1"/>
</dbReference>
<dbReference type="EMBL" id="BAABHS010000012">
    <property type="protein sequence ID" value="GAA4969295.1"/>
    <property type="molecule type" value="Genomic_DNA"/>
</dbReference>
<dbReference type="InterPro" id="IPR036390">
    <property type="entry name" value="WH_DNA-bd_sf"/>
</dbReference>
<reference evidence="3" key="1">
    <citation type="journal article" date="2019" name="Int. J. Syst. Evol. Microbiol.">
        <title>The Global Catalogue of Microorganisms (GCM) 10K type strain sequencing project: providing services to taxonomists for standard genome sequencing and annotation.</title>
        <authorList>
            <consortium name="The Broad Institute Genomics Platform"/>
            <consortium name="The Broad Institute Genome Sequencing Center for Infectious Disease"/>
            <person name="Wu L."/>
            <person name="Ma J."/>
        </authorList>
    </citation>
    <scope>NUCLEOTIDE SEQUENCE [LARGE SCALE GENOMIC DNA]</scope>
    <source>
        <strain evidence="3">JCM 17986</strain>
    </source>
</reference>
<dbReference type="InterPro" id="IPR036388">
    <property type="entry name" value="WH-like_DNA-bd_sf"/>
</dbReference>
<dbReference type="Gene3D" id="1.10.10.10">
    <property type="entry name" value="Winged helix-like DNA-binding domain superfamily/Winged helix DNA-binding domain"/>
    <property type="match status" value="1"/>
</dbReference>
<sequence length="200" mass="22910">MQLDFVILGILALRRFSGYDLRKWMDGPLRFIGYGVQLPQIYRRLGKLVERGWIEFDVDARQGGPDAKVYRMTEAGRAALWEWARSEHVPAERFTDPEFAVRYVFGGQLDPEIAIHIVRTELEYREKQLDPTGNPPWITSSPYDGTMAGLDPAWAREVHVSGHEYGYTSHAMFITWLKLTLHRLERAAAARPASPGHQQS</sequence>
<evidence type="ECO:0000313" key="3">
    <source>
        <dbReference type="Proteomes" id="UP001500466"/>
    </source>
</evidence>
<gene>
    <name evidence="2" type="ORF">GCM10023205_38190</name>
</gene>
<accession>A0ABP9HF01</accession>
<dbReference type="Proteomes" id="UP001500466">
    <property type="component" value="Unassembled WGS sequence"/>
</dbReference>
<dbReference type="PANTHER" id="PTHR43252:SF4">
    <property type="entry name" value="TRANSCRIPTIONAL REGULATORY PROTEIN"/>
    <property type="match status" value="1"/>
</dbReference>
<dbReference type="SUPFAM" id="SSF46785">
    <property type="entry name" value="Winged helix' DNA-binding domain"/>
    <property type="match status" value="1"/>
</dbReference>
<organism evidence="2 3">
    <name type="scientific">Yinghuangia aomiensis</name>
    <dbReference type="NCBI Taxonomy" id="676205"/>
    <lineage>
        <taxon>Bacteria</taxon>
        <taxon>Bacillati</taxon>
        <taxon>Actinomycetota</taxon>
        <taxon>Actinomycetes</taxon>
        <taxon>Kitasatosporales</taxon>
        <taxon>Streptomycetaceae</taxon>
        <taxon>Yinghuangia</taxon>
    </lineage>
</organism>
<evidence type="ECO:0000259" key="1">
    <source>
        <dbReference type="Pfam" id="PF03551"/>
    </source>
</evidence>
<dbReference type="PANTHER" id="PTHR43252">
    <property type="entry name" value="TRANSCRIPTIONAL REGULATOR YQJI"/>
    <property type="match status" value="1"/>
</dbReference>
<evidence type="ECO:0000313" key="2">
    <source>
        <dbReference type="EMBL" id="GAA4969295.1"/>
    </source>
</evidence>
<dbReference type="Pfam" id="PF03551">
    <property type="entry name" value="PadR"/>
    <property type="match status" value="1"/>
</dbReference>
<name>A0ABP9HF01_9ACTN</name>